<dbReference type="RefSeq" id="WP_053974371.1">
    <property type="nucleotide sequence ID" value="NZ_FNUE01000002.1"/>
</dbReference>
<proteinExistence type="predicted"/>
<evidence type="ECO:0000313" key="4">
    <source>
        <dbReference type="Proteomes" id="UP000183071"/>
    </source>
</evidence>
<keyword evidence="4" id="KW-1185">Reference proteome</keyword>
<gene>
    <name evidence="1" type="ORF">I602_1814</name>
    <name evidence="2" type="ORF">SAMN05444353_1583</name>
</gene>
<dbReference type="PATRIC" id="fig|1300348.6.peg.1813"/>
<dbReference type="STRING" id="1300348.I602_1814"/>
<dbReference type="Pfam" id="PF04359">
    <property type="entry name" value="DUF493"/>
    <property type="match status" value="1"/>
</dbReference>
<protein>
    <recommendedName>
        <fullName evidence="5">DUF493 domain containing protein</fullName>
    </recommendedName>
</protein>
<reference evidence="2 4" key="2">
    <citation type="submission" date="2016-10" db="EMBL/GenBank/DDBJ databases">
        <authorList>
            <person name="Varghese N."/>
            <person name="Submissions S."/>
        </authorList>
    </citation>
    <scope>NUCLEOTIDE SEQUENCE [LARGE SCALE GENOMIC DNA]</scope>
    <source>
        <strain evidence="2 4">DSW-5</strain>
    </source>
</reference>
<evidence type="ECO:0008006" key="5">
    <source>
        <dbReference type="Google" id="ProtNLM"/>
    </source>
</evidence>
<sequence length="93" mass="10547">MSDKKAFYIKLKGQLKDTTQFPADYMYKFIVPADGSQQQEVQEVFDNKGAVIKTKKSKTGKYISISIVLKLSSADEVISYYRKVEEVEGIISL</sequence>
<name>A0A0N0CFQ6_9FLAO</name>
<dbReference type="Proteomes" id="UP000183071">
    <property type="component" value="Unassembled WGS sequence"/>
</dbReference>
<dbReference type="Proteomes" id="UP000037716">
    <property type="component" value="Unassembled WGS sequence"/>
</dbReference>
<evidence type="ECO:0000313" key="3">
    <source>
        <dbReference type="Proteomes" id="UP000037716"/>
    </source>
</evidence>
<dbReference type="InterPro" id="IPR027471">
    <property type="entry name" value="YbeD-like_sf"/>
</dbReference>
<comment type="caution">
    <text evidence="1">The sequence shown here is derived from an EMBL/GenBank/DDBJ whole genome shotgun (WGS) entry which is preliminary data.</text>
</comment>
<organism evidence="1 3">
    <name type="scientific">Polaribacter dokdonensis DSW-5</name>
    <dbReference type="NCBI Taxonomy" id="1300348"/>
    <lineage>
        <taxon>Bacteria</taxon>
        <taxon>Pseudomonadati</taxon>
        <taxon>Bacteroidota</taxon>
        <taxon>Flavobacteriia</taxon>
        <taxon>Flavobacteriales</taxon>
        <taxon>Flavobacteriaceae</taxon>
    </lineage>
</organism>
<dbReference type="OrthoDB" id="5616097at2"/>
<dbReference type="AlphaFoldDB" id="A0A0N0CFQ6"/>
<dbReference type="EMBL" id="LGBR01000001">
    <property type="protein sequence ID" value="KOY52254.1"/>
    <property type="molecule type" value="Genomic_DNA"/>
</dbReference>
<dbReference type="EMBL" id="FNUE01000002">
    <property type="protein sequence ID" value="SEE42010.1"/>
    <property type="molecule type" value="Genomic_DNA"/>
</dbReference>
<evidence type="ECO:0000313" key="2">
    <source>
        <dbReference type="EMBL" id="SEE42010.1"/>
    </source>
</evidence>
<reference evidence="1 3" key="1">
    <citation type="submission" date="2015-07" db="EMBL/GenBank/DDBJ databases">
        <title>Genome of Polaribacter dokdonenesis DSW-5, isolated from seawater off Dokdo in Korea.</title>
        <authorList>
            <person name="Yoon K."/>
            <person name="Song J.Y."/>
            <person name="Kim J.F."/>
        </authorList>
    </citation>
    <scope>NUCLEOTIDE SEQUENCE [LARGE SCALE GENOMIC DNA]</scope>
    <source>
        <strain evidence="1 3">DSW-5</strain>
    </source>
</reference>
<dbReference type="SUPFAM" id="SSF117991">
    <property type="entry name" value="YbeD/HP0495-like"/>
    <property type="match status" value="1"/>
</dbReference>
<evidence type="ECO:0000313" key="1">
    <source>
        <dbReference type="EMBL" id="KOY52254.1"/>
    </source>
</evidence>
<dbReference type="Gene3D" id="3.30.70.260">
    <property type="match status" value="1"/>
</dbReference>
<accession>A0A0N0CFQ6</accession>
<dbReference type="InterPro" id="IPR007454">
    <property type="entry name" value="UPF0250_YbeD-like"/>
</dbReference>